<feature type="domain" description="Type II secretion system protein GspF" evidence="8">
    <location>
        <begin position="11"/>
        <end position="120"/>
    </location>
</feature>
<evidence type="ECO:0000256" key="6">
    <source>
        <dbReference type="ARBA" id="ARBA00023136"/>
    </source>
</evidence>
<dbReference type="InterPro" id="IPR003004">
    <property type="entry name" value="GspF/PilC"/>
</dbReference>
<proteinExistence type="inferred from homology"/>
<feature type="transmembrane region" description="Helical" evidence="7">
    <location>
        <begin position="134"/>
        <end position="155"/>
    </location>
</feature>
<feature type="transmembrane region" description="Helical" evidence="7">
    <location>
        <begin position="282"/>
        <end position="299"/>
    </location>
</feature>
<dbReference type="RefSeq" id="WP_121442393.1">
    <property type="nucleotide sequence ID" value="NZ_RCDA01000002.1"/>
</dbReference>
<evidence type="ECO:0000256" key="5">
    <source>
        <dbReference type="ARBA" id="ARBA00022989"/>
    </source>
</evidence>
<evidence type="ECO:0000256" key="7">
    <source>
        <dbReference type="SAM" id="Phobius"/>
    </source>
</evidence>
<evidence type="ECO:0000256" key="2">
    <source>
        <dbReference type="ARBA" id="ARBA00005745"/>
    </source>
</evidence>
<accession>A0A498BY52</accession>
<gene>
    <name evidence="9" type="ORF">DFR31_1865</name>
</gene>
<keyword evidence="4 7" id="KW-0812">Transmembrane</keyword>
<dbReference type="Gene3D" id="1.20.81.30">
    <property type="entry name" value="Type II secretion system (T2SS), domain F"/>
    <property type="match status" value="2"/>
</dbReference>
<reference evidence="9 10" key="1">
    <citation type="submission" date="2018-10" db="EMBL/GenBank/DDBJ databases">
        <title>Genomic Encyclopedia of Type Strains, Phase IV (KMG-IV): sequencing the most valuable type-strain genomes for metagenomic binning, comparative biology and taxonomic classification.</title>
        <authorList>
            <person name="Goeker M."/>
        </authorList>
    </citation>
    <scope>NUCLEOTIDE SEQUENCE [LARGE SCALE GENOMIC DNA]</scope>
    <source>
        <strain evidence="9 10">DSM 12769</strain>
    </source>
</reference>
<evidence type="ECO:0000313" key="9">
    <source>
        <dbReference type="EMBL" id="RLK48754.1"/>
    </source>
</evidence>
<sequence>MRPVRARATLLQDLATLLESGLPAREAVNALRQAHPASERPLRKVAAAAGAGRALSGALVRGGMLAPHERAWVEALEACGRVDLALRELGEWVVRDERAWAAVRARLFYPAAVFLLVLLLRPLPALAAGHIGPAGYLVGVGQPLALVGVLVLLFVRGRHALMRVLRRLRAATGALPLTSRWKLYRLLSVLLSAGVPAGRGLAHAVQVVEAPWDRALRRASAEVSAGSPVVAALDTAGCLSDRADRRLLEAAEQGGRLPELFAHRAQALDERLSLRRALWREWLPRLAYGLVVVWLLMGFV</sequence>
<dbReference type="InterPro" id="IPR018076">
    <property type="entry name" value="T2SS_GspF_dom"/>
</dbReference>
<dbReference type="Pfam" id="PF00482">
    <property type="entry name" value="T2SSF"/>
    <property type="match status" value="2"/>
</dbReference>
<dbReference type="EMBL" id="RCDA01000002">
    <property type="protein sequence ID" value="RLK48754.1"/>
    <property type="molecule type" value="Genomic_DNA"/>
</dbReference>
<keyword evidence="3" id="KW-1003">Cell membrane</keyword>
<feature type="domain" description="Type II secretion system protein GspF" evidence="8">
    <location>
        <begin position="184"/>
        <end position="296"/>
    </location>
</feature>
<organism evidence="9 10">
    <name type="scientific">Alkalispirillum mobile</name>
    <dbReference type="NCBI Taxonomy" id="85925"/>
    <lineage>
        <taxon>Bacteria</taxon>
        <taxon>Pseudomonadati</taxon>
        <taxon>Pseudomonadota</taxon>
        <taxon>Gammaproteobacteria</taxon>
        <taxon>Chromatiales</taxon>
        <taxon>Ectothiorhodospiraceae</taxon>
        <taxon>Alkalispirillum</taxon>
    </lineage>
</organism>
<dbReference type="Proteomes" id="UP000275461">
    <property type="component" value="Unassembled WGS sequence"/>
</dbReference>
<feature type="transmembrane region" description="Helical" evidence="7">
    <location>
        <begin position="107"/>
        <end position="128"/>
    </location>
</feature>
<evidence type="ECO:0000259" key="8">
    <source>
        <dbReference type="Pfam" id="PF00482"/>
    </source>
</evidence>
<evidence type="ECO:0000256" key="4">
    <source>
        <dbReference type="ARBA" id="ARBA00022692"/>
    </source>
</evidence>
<dbReference type="InterPro" id="IPR042094">
    <property type="entry name" value="T2SS_GspF_sf"/>
</dbReference>
<keyword evidence="5 7" id="KW-1133">Transmembrane helix</keyword>
<name>A0A498BY52_9GAMM</name>
<dbReference type="AlphaFoldDB" id="A0A498BY52"/>
<comment type="similarity">
    <text evidence="2">Belongs to the GSP F family.</text>
</comment>
<keyword evidence="6 7" id="KW-0472">Membrane</keyword>
<evidence type="ECO:0000256" key="1">
    <source>
        <dbReference type="ARBA" id="ARBA00004651"/>
    </source>
</evidence>
<evidence type="ECO:0000313" key="10">
    <source>
        <dbReference type="Proteomes" id="UP000275461"/>
    </source>
</evidence>
<dbReference type="PANTHER" id="PTHR30012:SF0">
    <property type="entry name" value="TYPE II SECRETION SYSTEM PROTEIN F-RELATED"/>
    <property type="match status" value="1"/>
</dbReference>
<dbReference type="PANTHER" id="PTHR30012">
    <property type="entry name" value="GENERAL SECRETION PATHWAY PROTEIN"/>
    <property type="match status" value="1"/>
</dbReference>
<evidence type="ECO:0000256" key="3">
    <source>
        <dbReference type="ARBA" id="ARBA00022475"/>
    </source>
</evidence>
<comment type="caution">
    <text evidence="9">The sequence shown here is derived from an EMBL/GenBank/DDBJ whole genome shotgun (WGS) entry which is preliminary data.</text>
</comment>
<comment type="subcellular location">
    <subcellularLocation>
        <location evidence="1">Cell membrane</location>
        <topology evidence="1">Multi-pass membrane protein</topology>
    </subcellularLocation>
</comment>
<keyword evidence="10" id="KW-1185">Reference proteome</keyword>
<protein>
    <submittedName>
        <fullName evidence="9">Type II secretory pathway component PulF</fullName>
    </submittedName>
</protein>
<dbReference type="OrthoDB" id="8750382at2"/>
<dbReference type="GO" id="GO:0005886">
    <property type="term" value="C:plasma membrane"/>
    <property type="evidence" value="ECO:0007669"/>
    <property type="project" value="UniProtKB-SubCell"/>
</dbReference>